<gene>
    <name evidence="2" type="ORF">scyTo_0022855</name>
</gene>
<comment type="caution">
    <text evidence="2">The sequence shown here is derived from an EMBL/GenBank/DDBJ whole genome shotgun (WGS) entry which is preliminary data.</text>
</comment>
<accession>A0A401Q9J6</accession>
<evidence type="ECO:0000313" key="3">
    <source>
        <dbReference type="Proteomes" id="UP000288216"/>
    </source>
</evidence>
<keyword evidence="3" id="KW-1185">Reference proteome</keyword>
<proteinExistence type="predicted"/>
<dbReference type="Proteomes" id="UP000288216">
    <property type="component" value="Unassembled WGS sequence"/>
</dbReference>
<evidence type="ECO:0000256" key="1">
    <source>
        <dbReference type="SAM" id="MobiDB-lite"/>
    </source>
</evidence>
<protein>
    <submittedName>
        <fullName evidence="2">Uncharacterized protein</fullName>
    </submittedName>
</protein>
<reference evidence="2 3" key="1">
    <citation type="journal article" date="2018" name="Nat. Ecol. Evol.">
        <title>Shark genomes provide insights into elasmobranch evolution and the origin of vertebrates.</title>
        <authorList>
            <person name="Hara Y"/>
            <person name="Yamaguchi K"/>
            <person name="Onimaru K"/>
            <person name="Kadota M"/>
            <person name="Koyanagi M"/>
            <person name="Keeley SD"/>
            <person name="Tatsumi K"/>
            <person name="Tanaka K"/>
            <person name="Motone F"/>
            <person name="Kageyama Y"/>
            <person name="Nozu R"/>
            <person name="Adachi N"/>
            <person name="Nishimura O"/>
            <person name="Nakagawa R"/>
            <person name="Tanegashima C"/>
            <person name="Kiyatake I"/>
            <person name="Matsumoto R"/>
            <person name="Murakumo K"/>
            <person name="Nishida K"/>
            <person name="Terakita A"/>
            <person name="Kuratani S"/>
            <person name="Sato K"/>
            <person name="Hyodo S Kuraku.S."/>
        </authorList>
    </citation>
    <scope>NUCLEOTIDE SEQUENCE [LARGE SCALE GENOMIC DNA]</scope>
</reference>
<sequence length="44" mass="4676">PAPGHHGNAAWFRSEPDSSSARGTETCSVPVAGSRLKRCSPRVR</sequence>
<evidence type="ECO:0000313" key="2">
    <source>
        <dbReference type="EMBL" id="GCB81997.1"/>
    </source>
</evidence>
<feature type="compositionally biased region" description="Polar residues" evidence="1">
    <location>
        <begin position="17"/>
        <end position="27"/>
    </location>
</feature>
<name>A0A401Q9J6_SCYTO</name>
<dbReference type="EMBL" id="BFAA01024487">
    <property type="protein sequence ID" value="GCB81997.1"/>
    <property type="molecule type" value="Genomic_DNA"/>
</dbReference>
<organism evidence="2 3">
    <name type="scientific">Scyliorhinus torazame</name>
    <name type="common">Cloudy catshark</name>
    <name type="synonym">Catulus torazame</name>
    <dbReference type="NCBI Taxonomy" id="75743"/>
    <lineage>
        <taxon>Eukaryota</taxon>
        <taxon>Metazoa</taxon>
        <taxon>Chordata</taxon>
        <taxon>Craniata</taxon>
        <taxon>Vertebrata</taxon>
        <taxon>Chondrichthyes</taxon>
        <taxon>Elasmobranchii</taxon>
        <taxon>Galeomorphii</taxon>
        <taxon>Galeoidea</taxon>
        <taxon>Carcharhiniformes</taxon>
        <taxon>Scyliorhinidae</taxon>
        <taxon>Scyliorhinus</taxon>
    </lineage>
</organism>
<feature type="region of interest" description="Disordered" evidence="1">
    <location>
        <begin position="1"/>
        <end position="28"/>
    </location>
</feature>
<dbReference type="AlphaFoldDB" id="A0A401Q9J6"/>
<feature type="non-terminal residue" evidence="2">
    <location>
        <position position="1"/>
    </location>
</feature>